<organism evidence="2 3">
    <name type="scientific">Larkinella rosea</name>
    <dbReference type="NCBI Taxonomy" id="2025312"/>
    <lineage>
        <taxon>Bacteria</taxon>
        <taxon>Pseudomonadati</taxon>
        <taxon>Bacteroidota</taxon>
        <taxon>Cytophagia</taxon>
        <taxon>Cytophagales</taxon>
        <taxon>Spirosomataceae</taxon>
        <taxon>Larkinella</taxon>
    </lineage>
</organism>
<evidence type="ECO:0008006" key="4">
    <source>
        <dbReference type="Google" id="ProtNLM"/>
    </source>
</evidence>
<gene>
    <name evidence="2" type="ORF">EHT25_01970</name>
</gene>
<accession>A0A3P1BZK8</accession>
<feature type="signal peptide" evidence="1">
    <location>
        <begin position="1"/>
        <end position="17"/>
    </location>
</feature>
<protein>
    <recommendedName>
        <fullName evidence="4">Outer membrane protein beta-barrel domain-containing protein</fullName>
    </recommendedName>
</protein>
<dbReference type="EMBL" id="RQJO01000007">
    <property type="protein sequence ID" value="RRB06590.1"/>
    <property type="molecule type" value="Genomic_DNA"/>
</dbReference>
<evidence type="ECO:0000313" key="3">
    <source>
        <dbReference type="Proteomes" id="UP000271925"/>
    </source>
</evidence>
<evidence type="ECO:0000256" key="1">
    <source>
        <dbReference type="SAM" id="SignalP"/>
    </source>
</evidence>
<comment type="caution">
    <text evidence="2">The sequence shown here is derived from an EMBL/GenBank/DDBJ whole genome shotgun (WGS) entry which is preliminary data.</text>
</comment>
<reference evidence="2 3" key="1">
    <citation type="submission" date="2018-11" db="EMBL/GenBank/DDBJ databases">
        <authorList>
            <person name="Zhou Z."/>
            <person name="Wang G."/>
        </authorList>
    </citation>
    <scope>NUCLEOTIDE SEQUENCE [LARGE SCALE GENOMIC DNA]</scope>
    <source>
        <strain evidence="2 3">KCTC52004</strain>
    </source>
</reference>
<proteinExistence type="predicted"/>
<keyword evidence="1" id="KW-0732">Signal</keyword>
<evidence type="ECO:0000313" key="2">
    <source>
        <dbReference type="EMBL" id="RRB06590.1"/>
    </source>
</evidence>
<dbReference type="AlphaFoldDB" id="A0A3P1BZK8"/>
<keyword evidence="3" id="KW-1185">Reference proteome</keyword>
<feature type="chain" id="PRO_5017965468" description="Outer membrane protein beta-barrel domain-containing protein" evidence="1">
    <location>
        <begin position="18"/>
        <end position="380"/>
    </location>
</feature>
<dbReference type="Proteomes" id="UP000271925">
    <property type="component" value="Unassembled WGS sequence"/>
</dbReference>
<name>A0A3P1BZK8_9BACT</name>
<sequence length="380" mass="42091">MKKLFLLAILIILPAFGYTQTQKGQGIWTGVATFNFVSNKTDQTQMTTLYRESQSGLTFSRGVFVKDNWLVGAGLYVGQSITYNESKTTNQSQYNRSTNYLGNLDGFVRRYWGKDRWRFFLSGGLSLGYGLANYDYQDDKNDSKQTDFSIIPTFQAGGNYYLTRRIGVEAAVYSNAVPLSFSSFTLGLVILTGENSIGSSESYEAPQTAKGSWVIGGSFRFGTIGFQTNRPGVDDEHTKSFAINPSAGWFIKKNLLLGISIPFQFSSNNASSSFAYGINPYLKKYISGNRLRPFIAGDIDFLTGQNKNKGNNSKNNIQKATLSASTGLAYLLGEDFILEATLGSIYIGRNFYPKESNVNSWNGGVTASLQPRFTIQYVFN</sequence>
<dbReference type="OrthoDB" id="924261at2"/>
<dbReference type="RefSeq" id="WP_124869854.1">
    <property type="nucleotide sequence ID" value="NZ_RQJO01000007.1"/>
</dbReference>